<evidence type="ECO:0000313" key="6">
    <source>
        <dbReference type="Proteomes" id="UP001152797"/>
    </source>
</evidence>
<dbReference type="OrthoDB" id="6148233at2759"/>
<evidence type="ECO:0000313" key="5">
    <source>
        <dbReference type="EMBL" id="CAL1163821.1"/>
    </source>
</evidence>
<name>A0A9P1DHU1_9DINO</name>
<dbReference type="Pfam" id="PF00035">
    <property type="entry name" value="dsrm"/>
    <property type="match status" value="1"/>
</dbReference>
<accession>A0A9P1DHU1</accession>
<dbReference type="EMBL" id="CAMXCT010004813">
    <property type="protein sequence ID" value="CAI4010446.1"/>
    <property type="molecule type" value="Genomic_DNA"/>
</dbReference>
<reference evidence="5" key="2">
    <citation type="submission" date="2024-04" db="EMBL/GenBank/DDBJ databases">
        <authorList>
            <person name="Chen Y."/>
            <person name="Shah S."/>
            <person name="Dougan E. K."/>
            <person name="Thang M."/>
            <person name="Chan C."/>
        </authorList>
    </citation>
    <scope>NUCLEOTIDE SEQUENCE [LARGE SCALE GENOMIC DNA]</scope>
</reference>
<dbReference type="EMBL" id="CAMXCT020004813">
    <property type="protein sequence ID" value="CAL1163821.1"/>
    <property type="molecule type" value="Genomic_DNA"/>
</dbReference>
<reference evidence="4" key="1">
    <citation type="submission" date="2022-10" db="EMBL/GenBank/DDBJ databases">
        <authorList>
            <person name="Chen Y."/>
            <person name="Dougan E. K."/>
            <person name="Chan C."/>
            <person name="Rhodes N."/>
            <person name="Thang M."/>
        </authorList>
    </citation>
    <scope>NUCLEOTIDE SEQUENCE</scope>
</reference>
<keyword evidence="1" id="KW-0694">RNA-binding</keyword>
<dbReference type="GO" id="GO:0003723">
    <property type="term" value="F:RNA binding"/>
    <property type="evidence" value="ECO:0007669"/>
    <property type="project" value="UniProtKB-UniRule"/>
</dbReference>
<dbReference type="EMBL" id="CAMXCT030004813">
    <property type="protein sequence ID" value="CAL4797758.1"/>
    <property type="molecule type" value="Genomic_DNA"/>
</dbReference>
<keyword evidence="6" id="KW-1185">Reference proteome</keyword>
<dbReference type="Proteomes" id="UP001152797">
    <property type="component" value="Unassembled WGS sequence"/>
</dbReference>
<dbReference type="Gene3D" id="3.30.160.20">
    <property type="match status" value="1"/>
</dbReference>
<sequence length="636" mass="71549">MESDVCAFMASHDCDLKTSLKYVAVLALHRRGWLDRYNGVPRKVIAGAQAWQKSIGAAEEFECFDLTFMVSQSHRRLNSGRYERLGGSSMLEQVDLGLRRLKPEEIQNTQLTVNRSFSCGGSVMKAMALLVTGAKRIEDFPLIRVAWSESGQRWYSADNRRLFIFKVVAPLLDLEDVEVAVINWTSEFDCKNNQKERFGEVWATHATSVAQVRHQLLEAMARGDDFGPPESDDPELQSLYVPLLDPALSAPICAESEGEAEKEDLSCDAYHLPAEPSRNVRRLEGGDLDVLGDVRTLRMAGREARAEILQLQIEAFRDQAEEHEKLKELLRPLNVTNFEQIGLNMSSCIAEAVRLSLIDDAEKKRLQAIDDRGNCAKHCPERLRATAEDSDAAPMREDDPNAPHGPREPVEVIHGEDAVELLRRVGQSLAKSPNRQEEVAVSLLKEVLECHCRLNDNQKLPLDFELLESQPEAFRMAVVVAGRRFEAAECCSSKKEAKRKAALAAIDGLVRDFQGLSSPRSSNGSSPDSERSSDWEVLEDYEICEAQGSEDYLRVELVLEPDHATSCQCFRPKEQLLEHLEQLMGRAPTTFECRFAFKGWQRFWRCRVQLQSPLLELRGSFEGTPAQTPETPGLKH</sequence>
<organism evidence="4">
    <name type="scientific">Cladocopium goreaui</name>
    <dbReference type="NCBI Taxonomy" id="2562237"/>
    <lineage>
        <taxon>Eukaryota</taxon>
        <taxon>Sar</taxon>
        <taxon>Alveolata</taxon>
        <taxon>Dinophyceae</taxon>
        <taxon>Suessiales</taxon>
        <taxon>Symbiodiniaceae</taxon>
        <taxon>Cladocopium</taxon>
    </lineage>
</organism>
<feature type="domain" description="DRBM" evidence="3">
    <location>
        <begin position="439"/>
        <end position="511"/>
    </location>
</feature>
<dbReference type="InterPro" id="IPR014720">
    <property type="entry name" value="dsRBD_dom"/>
</dbReference>
<evidence type="ECO:0000313" key="4">
    <source>
        <dbReference type="EMBL" id="CAI4010446.1"/>
    </source>
</evidence>
<evidence type="ECO:0000256" key="1">
    <source>
        <dbReference type="PROSITE-ProRule" id="PRU00266"/>
    </source>
</evidence>
<dbReference type="AlphaFoldDB" id="A0A9P1DHU1"/>
<protein>
    <recommendedName>
        <fullName evidence="3">DRBM domain-containing protein</fullName>
    </recommendedName>
</protein>
<comment type="caution">
    <text evidence="4">The sequence shown here is derived from an EMBL/GenBank/DDBJ whole genome shotgun (WGS) entry which is preliminary data.</text>
</comment>
<dbReference type="PROSITE" id="PS50137">
    <property type="entry name" value="DS_RBD"/>
    <property type="match status" value="1"/>
</dbReference>
<dbReference type="SUPFAM" id="SSF54768">
    <property type="entry name" value="dsRNA-binding domain-like"/>
    <property type="match status" value="1"/>
</dbReference>
<feature type="compositionally biased region" description="Basic and acidic residues" evidence="2">
    <location>
        <begin position="394"/>
        <end position="409"/>
    </location>
</feature>
<dbReference type="SMART" id="SM00358">
    <property type="entry name" value="DSRM"/>
    <property type="match status" value="1"/>
</dbReference>
<gene>
    <name evidence="4" type="ORF">C1SCF055_LOCUS35716</name>
</gene>
<evidence type="ECO:0000256" key="2">
    <source>
        <dbReference type="SAM" id="MobiDB-lite"/>
    </source>
</evidence>
<feature type="region of interest" description="Disordered" evidence="2">
    <location>
        <begin position="381"/>
        <end position="409"/>
    </location>
</feature>
<proteinExistence type="predicted"/>
<evidence type="ECO:0000259" key="3">
    <source>
        <dbReference type="PROSITE" id="PS50137"/>
    </source>
</evidence>